<evidence type="ECO:0000313" key="1">
    <source>
        <dbReference type="EMBL" id="MDQ7247671.1"/>
    </source>
</evidence>
<keyword evidence="2" id="KW-1185">Reference proteome</keyword>
<accession>A0ABU0YIZ4</accession>
<dbReference type="Proteomes" id="UP001230156">
    <property type="component" value="Unassembled WGS sequence"/>
</dbReference>
<name>A0ABU0YIZ4_9PROT</name>
<gene>
    <name evidence="1" type="ORF">Q8A70_08325</name>
</gene>
<proteinExistence type="predicted"/>
<evidence type="ECO:0008006" key="3">
    <source>
        <dbReference type="Google" id="ProtNLM"/>
    </source>
</evidence>
<organism evidence="1 2">
    <name type="scientific">Dongia sedimenti</name>
    <dbReference type="NCBI Taxonomy" id="3064282"/>
    <lineage>
        <taxon>Bacteria</taxon>
        <taxon>Pseudomonadati</taxon>
        <taxon>Pseudomonadota</taxon>
        <taxon>Alphaproteobacteria</taxon>
        <taxon>Rhodospirillales</taxon>
        <taxon>Dongiaceae</taxon>
        <taxon>Dongia</taxon>
    </lineage>
</organism>
<dbReference type="RefSeq" id="WP_379955105.1">
    <property type="nucleotide sequence ID" value="NZ_JAUYVI010000003.1"/>
</dbReference>
<reference evidence="2" key="1">
    <citation type="submission" date="2023-08" db="EMBL/GenBank/DDBJ databases">
        <title>Rhodospirillaceae gen. nov., a novel taxon isolated from the Yangtze River Yuezi River estuary sludge.</title>
        <authorList>
            <person name="Ruan L."/>
        </authorList>
    </citation>
    <scope>NUCLEOTIDE SEQUENCE [LARGE SCALE GENOMIC DNA]</scope>
    <source>
        <strain evidence="2">R-7</strain>
    </source>
</reference>
<protein>
    <recommendedName>
        <fullName evidence="3">Tryptophan synthase subunit beta like protein</fullName>
    </recommendedName>
</protein>
<comment type="caution">
    <text evidence="1">The sequence shown here is derived from an EMBL/GenBank/DDBJ whole genome shotgun (WGS) entry which is preliminary data.</text>
</comment>
<evidence type="ECO:0000313" key="2">
    <source>
        <dbReference type="Proteomes" id="UP001230156"/>
    </source>
</evidence>
<dbReference type="EMBL" id="JAUYVI010000003">
    <property type="protein sequence ID" value="MDQ7247671.1"/>
    <property type="molecule type" value="Genomic_DNA"/>
</dbReference>
<sequence length="118" mass="13279">MPFVKRDAAGRITSLHREQDSEDLQYLPLDHPDVTGFLEPIGERRSQRRGELLKSDLEMIRVFEDLTDILIGKNLVVLTDFPPAAQDKLMRRKRLRSSLSPIADALSGPTDDEGGLLP</sequence>